<dbReference type="InterPro" id="IPR013762">
    <property type="entry name" value="Integrase-like_cat_sf"/>
</dbReference>
<proteinExistence type="predicted"/>
<evidence type="ECO:0000313" key="2">
    <source>
        <dbReference type="EMBL" id="THH34328.1"/>
    </source>
</evidence>
<dbReference type="GO" id="GO:0015074">
    <property type="term" value="P:DNA integration"/>
    <property type="evidence" value="ECO:0007669"/>
    <property type="project" value="InterPro"/>
</dbReference>
<comment type="caution">
    <text evidence="2">The sequence shown here is derived from an EMBL/GenBank/DDBJ whole genome shotgun (WGS) entry which is preliminary data.</text>
</comment>
<dbReference type="OrthoDB" id="7363113at2"/>
<name>A0A4S4N8G1_9RHOB</name>
<reference evidence="2 3" key="1">
    <citation type="submission" date="2019-04" db="EMBL/GenBank/DDBJ databases">
        <title>Shimia ponticola sp. nov., isolated from seawater.</title>
        <authorList>
            <person name="Kim Y.-O."/>
            <person name="Yoon J.-H."/>
        </authorList>
    </citation>
    <scope>NUCLEOTIDE SEQUENCE [LARGE SCALE GENOMIC DNA]</scope>
    <source>
        <strain evidence="2 3">MYP11</strain>
    </source>
</reference>
<evidence type="ECO:0008006" key="4">
    <source>
        <dbReference type="Google" id="ProtNLM"/>
    </source>
</evidence>
<dbReference type="EMBL" id="SRKY01000007">
    <property type="protein sequence ID" value="THH34328.1"/>
    <property type="molecule type" value="Genomic_DNA"/>
</dbReference>
<keyword evidence="1" id="KW-0233">DNA recombination</keyword>
<dbReference type="Proteomes" id="UP000306602">
    <property type="component" value="Unassembled WGS sequence"/>
</dbReference>
<accession>A0A4S4N8G1</accession>
<keyword evidence="3" id="KW-1185">Reference proteome</keyword>
<dbReference type="InterPro" id="IPR011010">
    <property type="entry name" value="DNA_brk_join_enz"/>
</dbReference>
<gene>
    <name evidence="2" type="ORF">E4Z66_19210</name>
</gene>
<organism evidence="2 3">
    <name type="scientific">Aliishimia ponticola</name>
    <dbReference type="NCBI Taxonomy" id="2499833"/>
    <lineage>
        <taxon>Bacteria</taxon>
        <taxon>Pseudomonadati</taxon>
        <taxon>Pseudomonadota</taxon>
        <taxon>Alphaproteobacteria</taxon>
        <taxon>Rhodobacterales</taxon>
        <taxon>Paracoccaceae</taxon>
        <taxon>Aliishimia</taxon>
    </lineage>
</organism>
<evidence type="ECO:0000256" key="1">
    <source>
        <dbReference type="ARBA" id="ARBA00023172"/>
    </source>
</evidence>
<dbReference type="GO" id="GO:0006310">
    <property type="term" value="P:DNA recombination"/>
    <property type="evidence" value="ECO:0007669"/>
    <property type="project" value="UniProtKB-KW"/>
</dbReference>
<dbReference type="Gene3D" id="1.10.443.10">
    <property type="entry name" value="Intergrase catalytic core"/>
    <property type="match status" value="1"/>
</dbReference>
<protein>
    <recommendedName>
        <fullName evidence="4">Tyr recombinase domain-containing protein</fullName>
    </recommendedName>
</protein>
<sequence length="124" mass="14375">MLDWYLKSIRPLFDYGNADFCKQKKCAMSPYLFVSEKSAAPLDGRLFYRWLTSCSHAIELRMTPHNYRHGFATLLLARSWSNRGRAAAFLGCSVRVLEQYYAWIDTRQKLEDVQDLLAEALTGQ</sequence>
<evidence type="ECO:0000313" key="3">
    <source>
        <dbReference type="Proteomes" id="UP000306602"/>
    </source>
</evidence>
<dbReference type="SUPFAM" id="SSF56349">
    <property type="entry name" value="DNA breaking-rejoining enzymes"/>
    <property type="match status" value="1"/>
</dbReference>
<dbReference type="AlphaFoldDB" id="A0A4S4N8G1"/>
<dbReference type="GO" id="GO:0003677">
    <property type="term" value="F:DNA binding"/>
    <property type="evidence" value="ECO:0007669"/>
    <property type="project" value="InterPro"/>
</dbReference>